<dbReference type="PANTHER" id="PTHR33121:SF70">
    <property type="entry name" value="SIGNALING PROTEIN YKOW"/>
    <property type="match status" value="1"/>
</dbReference>
<dbReference type="EMBL" id="JBHRSQ010000040">
    <property type="protein sequence ID" value="MFC2993614.1"/>
    <property type="molecule type" value="Genomic_DNA"/>
</dbReference>
<gene>
    <name evidence="2" type="ORF">ACFODV_16465</name>
</gene>
<sequence>MDRALGLGVVAEGVETQAQHDQLQAWGCDIFQGFLLARPMPLSALSEFIATR</sequence>
<organism evidence="2 3">
    <name type="scientific">Halomonas tibetensis</name>
    <dbReference type="NCBI Taxonomy" id="2259590"/>
    <lineage>
        <taxon>Bacteria</taxon>
        <taxon>Pseudomonadati</taxon>
        <taxon>Pseudomonadota</taxon>
        <taxon>Gammaproteobacteria</taxon>
        <taxon>Oceanospirillales</taxon>
        <taxon>Halomonadaceae</taxon>
        <taxon>Halomonas</taxon>
    </lineage>
</organism>
<protein>
    <submittedName>
        <fullName evidence="2">EAL domain-containing protein</fullName>
    </submittedName>
</protein>
<dbReference type="Gene3D" id="3.20.20.450">
    <property type="entry name" value="EAL domain"/>
    <property type="match status" value="1"/>
</dbReference>
<evidence type="ECO:0000259" key="1">
    <source>
        <dbReference type="PROSITE" id="PS50883"/>
    </source>
</evidence>
<evidence type="ECO:0000313" key="3">
    <source>
        <dbReference type="Proteomes" id="UP001595386"/>
    </source>
</evidence>
<feature type="domain" description="EAL" evidence="1">
    <location>
        <begin position="1"/>
        <end position="52"/>
    </location>
</feature>
<dbReference type="PROSITE" id="PS50883">
    <property type="entry name" value="EAL"/>
    <property type="match status" value="1"/>
</dbReference>
<dbReference type="InterPro" id="IPR001633">
    <property type="entry name" value="EAL_dom"/>
</dbReference>
<dbReference type="SUPFAM" id="SSF141868">
    <property type="entry name" value="EAL domain-like"/>
    <property type="match status" value="1"/>
</dbReference>
<dbReference type="Pfam" id="PF00563">
    <property type="entry name" value="EAL"/>
    <property type="match status" value="1"/>
</dbReference>
<dbReference type="Proteomes" id="UP001595386">
    <property type="component" value="Unassembled WGS sequence"/>
</dbReference>
<dbReference type="InterPro" id="IPR035919">
    <property type="entry name" value="EAL_sf"/>
</dbReference>
<proteinExistence type="predicted"/>
<keyword evidence="3" id="KW-1185">Reference proteome</keyword>
<evidence type="ECO:0000313" key="2">
    <source>
        <dbReference type="EMBL" id="MFC2993614.1"/>
    </source>
</evidence>
<name>A0ABV7B928_9GAMM</name>
<accession>A0ABV7B928</accession>
<dbReference type="PANTHER" id="PTHR33121">
    <property type="entry name" value="CYCLIC DI-GMP PHOSPHODIESTERASE PDEF"/>
    <property type="match status" value="1"/>
</dbReference>
<dbReference type="InterPro" id="IPR050706">
    <property type="entry name" value="Cyclic-di-GMP_PDE-like"/>
</dbReference>
<reference evidence="3" key="1">
    <citation type="journal article" date="2019" name="Int. J. Syst. Evol. Microbiol.">
        <title>The Global Catalogue of Microorganisms (GCM) 10K type strain sequencing project: providing services to taxonomists for standard genome sequencing and annotation.</title>
        <authorList>
            <consortium name="The Broad Institute Genomics Platform"/>
            <consortium name="The Broad Institute Genome Sequencing Center for Infectious Disease"/>
            <person name="Wu L."/>
            <person name="Ma J."/>
        </authorList>
    </citation>
    <scope>NUCLEOTIDE SEQUENCE [LARGE SCALE GENOMIC DNA]</scope>
    <source>
        <strain evidence="3">KCTC 52660</strain>
    </source>
</reference>
<comment type="caution">
    <text evidence="2">The sequence shown here is derived from an EMBL/GenBank/DDBJ whole genome shotgun (WGS) entry which is preliminary data.</text>
</comment>